<sequence>MASFFKQLRLLLWKNFLGVIRQPAWSVALLVWPLVIFIILAITRSQFPPKLRQTCYVAPRNLPSAGFFPFLQTLMCNTDSTCSNKSHLLRVRSGNPLRTSWNSQDAQR</sequence>
<dbReference type="Proteomes" id="UP001221898">
    <property type="component" value="Unassembled WGS sequence"/>
</dbReference>
<evidence type="ECO:0000313" key="3">
    <source>
        <dbReference type="Proteomes" id="UP001221898"/>
    </source>
</evidence>
<protein>
    <submittedName>
        <fullName evidence="2">Uncharacterized protein</fullName>
    </submittedName>
</protein>
<dbReference type="AlphaFoldDB" id="A0AAD7WGW8"/>
<evidence type="ECO:0000313" key="2">
    <source>
        <dbReference type="EMBL" id="KAJ8396358.1"/>
    </source>
</evidence>
<keyword evidence="1" id="KW-0472">Membrane</keyword>
<dbReference type="EMBL" id="JAINUG010000107">
    <property type="protein sequence ID" value="KAJ8396358.1"/>
    <property type="molecule type" value="Genomic_DNA"/>
</dbReference>
<keyword evidence="1" id="KW-0812">Transmembrane</keyword>
<gene>
    <name evidence="2" type="ORF">AAFF_G00019350</name>
</gene>
<reference evidence="2" key="1">
    <citation type="journal article" date="2023" name="Science">
        <title>Genome structures resolve the early diversification of teleost fishes.</title>
        <authorList>
            <person name="Parey E."/>
            <person name="Louis A."/>
            <person name="Montfort J."/>
            <person name="Bouchez O."/>
            <person name="Roques C."/>
            <person name="Iampietro C."/>
            <person name="Lluch J."/>
            <person name="Castinel A."/>
            <person name="Donnadieu C."/>
            <person name="Desvignes T."/>
            <person name="Floi Bucao C."/>
            <person name="Jouanno E."/>
            <person name="Wen M."/>
            <person name="Mejri S."/>
            <person name="Dirks R."/>
            <person name="Jansen H."/>
            <person name="Henkel C."/>
            <person name="Chen W.J."/>
            <person name="Zahm M."/>
            <person name="Cabau C."/>
            <person name="Klopp C."/>
            <person name="Thompson A.W."/>
            <person name="Robinson-Rechavi M."/>
            <person name="Braasch I."/>
            <person name="Lecointre G."/>
            <person name="Bobe J."/>
            <person name="Postlethwait J.H."/>
            <person name="Berthelot C."/>
            <person name="Roest Crollius H."/>
            <person name="Guiguen Y."/>
        </authorList>
    </citation>
    <scope>NUCLEOTIDE SEQUENCE</scope>
    <source>
        <strain evidence="2">NC1722</strain>
    </source>
</reference>
<keyword evidence="3" id="KW-1185">Reference proteome</keyword>
<proteinExistence type="predicted"/>
<feature type="transmembrane region" description="Helical" evidence="1">
    <location>
        <begin position="20"/>
        <end position="42"/>
    </location>
</feature>
<name>A0AAD7WGW8_9TELE</name>
<evidence type="ECO:0000256" key="1">
    <source>
        <dbReference type="SAM" id="Phobius"/>
    </source>
</evidence>
<keyword evidence="1" id="KW-1133">Transmembrane helix</keyword>
<organism evidence="2 3">
    <name type="scientific">Aldrovandia affinis</name>
    <dbReference type="NCBI Taxonomy" id="143900"/>
    <lineage>
        <taxon>Eukaryota</taxon>
        <taxon>Metazoa</taxon>
        <taxon>Chordata</taxon>
        <taxon>Craniata</taxon>
        <taxon>Vertebrata</taxon>
        <taxon>Euteleostomi</taxon>
        <taxon>Actinopterygii</taxon>
        <taxon>Neopterygii</taxon>
        <taxon>Teleostei</taxon>
        <taxon>Notacanthiformes</taxon>
        <taxon>Halosauridae</taxon>
        <taxon>Aldrovandia</taxon>
    </lineage>
</organism>
<accession>A0AAD7WGW8</accession>
<comment type="caution">
    <text evidence="2">The sequence shown here is derived from an EMBL/GenBank/DDBJ whole genome shotgun (WGS) entry which is preliminary data.</text>
</comment>